<dbReference type="NCBIfam" id="TIGR01376">
    <property type="entry name" value="POMP_repeat"/>
    <property type="match status" value="1"/>
</dbReference>
<dbReference type="Gene3D" id="2.60.40.10">
    <property type="entry name" value="Immunoglobulins"/>
    <property type="match status" value="1"/>
</dbReference>
<comment type="subcellular location">
    <subcellularLocation>
        <location evidence="1">Cell envelope</location>
    </subcellularLocation>
    <subcellularLocation>
        <location evidence="2">Cell outer membrane</location>
    </subcellularLocation>
    <subcellularLocation>
        <location evidence="3">Secreted</location>
    </subcellularLocation>
</comment>
<dbReference type="OrthoDB" id="78423at2157"/>
<evidence type="ECO:0000256" key="8">
    <source>
        <dbReference type="ARBA" id="ARBA00023237"/>
    </source>
</evidence>
<evidence type="ECO:0000256" key="1">
    <source>
        <dbReference type="ARBA" id="ARBA00004196"/>
    </source>
</evidence>
<gene>
    <name evidence="10" type="ORF">SAMN02910315_01928</name>
</gene>
<dbReference type="InterPro" id="IPR006626">
    <property type="entry name" value="PbH1"/>
</dbReference>
<sequence length="1058" mass="116631">MKKIMIFLVMLLLFISIGAVSADGNFTALNNEINSSTDSIEITQDYIFDNSTDKDIGSGIPINKDNFTINGNGHTIDASNQARFFHNNGTLTINNLILINADRPGKGGGAIFNDGLVILNNVTFINCNARYGGALFGYGAFIITYSRFINNSAEWGGDIYSTNEMTVAGSTFSGSKATYAGSIYSNKNNLVIINSTFKDSYADKTGGAIGISEFESIKINNCTFINSKSIKNGGAVYIDAACGKLSNNKTQYAKLTDTRFVDCSSEFGGAYLQLGGTLDIEGCEFINNSASSSGGAFYTSHANISMKSTRFIDNSASGNGGAIFIDLTNSTLDNLTLTGNKVENASLFNPGTIYAYDSSIYLKNSFFNNTKYSLASFFTSEYLDENNTVNDDEFLWNYEIYLSGYEDEGLEITQINNTIDVSVLPSRFDLRDWGWVSSVKNQGNKGFCWVFATVGALESALLKATGVEYDFSENNIGDNGIIYSHYGNVENSEGGIQTTALGLVLSWFSLIPKEYDIYDEMGKISNVIDSVNKIHIQDAILIPIEKSDDYIVTNKTNALLKQALMKYGAVTASIAGDGEYFDDTTSSIYNNKVNEANHLVCLVGWDDSYSKDNFKTTPPGDGAWIIKNSWGTDWGNEGYAYVSYYDTSIMGPDNEGFGEIPYMFAFVIENTENYRYNYQTDMIGLRQFDTNFTYYSNEFTATANNLLGAVGTYFNDTGVDYEFNVYVNDELKLTQNGTSEFAGFRTIKLNECIPVKENDTFRVVFKNSIVPYQAKSRQHYLANRSLVSSDGESWIDYATLNMTVCLKVYAFDLAVYTQDLVKIYKNASKFEAHVGDAGVNVTFELNGINYTRMSDENGTASIAINLNPGEYSIKTIYGNYSVENTITVLPTLIASDLVKYFRNTSQFYITLIDGEGNPVSNVNITMNINGVFYNRATNENGTARLNINLNPGEYILTALDPLTGLQMSYNITVLSTLEADDLEMRHKDGSTFNVSVLDGEGKALAGVNVTFNINGVFYNRTTDSEGIARLNINLMAGEYIITSEYDDLRISNTISIKD</sequence>
<evidence type="ECO:0000256" key="4">
    <source>
        <dbReference type="ARBA" id="ARBA00008455"/>
    </source>
</evidence>
<organism evidence="10 11">
    <name type="scientific">Methanobrevibacter millerae</name>
    <dbReference type="NCBI Taxonomy" id="230361"/>
    <lineage>
        <taxon>Archaea</taxon>
        <taxon>Methanobacteriati</taxon>
        <taxon>Methanobacteriota</taxon>
        <taxon>Methanomada group</taxon>
        <taxon>Methanobacteria</taxon>
        <taxon>Methanobacteriales</taxon>
        <taxon>Methanobacteriaceae</taxon>
        <taxon>Methanobrevibacter</taxon>
    </lineage>
</organism>
<dbReference type="SMART" id="SM00645">
    <property type="entry name" value="Pept_C1"/>
    <property type="match status" value="1"/>
</dbReference>
<dbReference type="InterPro" id="IPR011050">
    <property type="entry name" value="Pectin_lyase_fold/virulence"/>
</dbReference>
<keyword evidence="11" id="KW-1185">Reference proteome</keyword>
<dbReference type="InterPro" id="IPR013128">
    <property type="entry name" value="Peptidase_C1A"/>
</dbReference>
<dbReference type="PANTHER" id="PTHR12411">
    <property type="entry name" value="CYSTEINE PROTEASE FAMILY C1-RELATED"/>
    <property type="match status" value="1"/>
</dbReference>
<dbReference type="SUPFAM" id="SSF51126">
    <property type="entry name" value="Pectin lyase-like"/>
    <property type="match status" value="1"/>
</dbReference>
<reference evidence="10 11" key="1">
    <citation type="submission" date="2016-10" db="EMBL/GenBank/DDBJ databases">
        <authorList>
            <person name="Varghese N."/>
            <person name="Submissions S."/>
        </authorList>
    </citation>
    <scope>NUCLEOTIDE SEQUENCE [LARGE SCALE GENOMIC DNA]</scope>
    <source>
        <strain evidence="10 11">DSM 16643</strain>
    </source>
</reference>
<comment type="similarity">
    <text evidence="4">Belongs to the peptidase C1 family.</text>
</comment>
<dbReference type="GO" id="GO:0005576">
    <property type="term" value="C:extracellular region"/>
    <property type="evidence" value="ECO:0007669"/>
    <property type="project" value="UniProtKB-SubCell"/>
</dbReference>
<dbReference type="SUPFAM" id="SSF54001">
    <property type="entry name" value="Cysteine proteinases"/>
    <property type="match status" value="1"/>
</dbReference>
<dbReference type="Pfam" id="PF00112">
    <property type="entry name" value="Peptidase_C1"/>
    <property type="match status" value="1"/>
</dbReference>
<dbReference type="Pfam" id="PF18560">
    <property type="entry name" value="Lectin_like"/>
    <property type="match status" value="1"/>
</dbReference>
<evidence type="ECO:0000256" key="3">
    <source>
        <dbReference type="ARBA" id="ARBA00004613"/>
    </source>
</evidence>
<dbReference type="AlphaFoldDB" id="A0A1G5X3Z4"/>
<evidence type="ECO:0000256" key="7">
    <source>
        <dbReference type="ARBA" id="ARBA00023136"/>
    </source>
</evidence>
<evidence type="ECO:0000313" key="11">
    <source>
        <dbReference type="Proteomes" id="UP000323439"/>
    </source>
</evidence>
<keyword evidence="7" id="KW-0472">Membrane</keyword>
<dbReference type="RefSeq" id="WP_149732431.1">
    <property type="nucleotide sequence ID" value="NZ_FMXB01000017.1"/>
</dbReference>
<dbReference type="Proteomes" id="UP000323439">
    <property type="component" value="Unassembled WGS sequence"/>
</dbReference>
<dbReference type="GO" id="GO:0006508">
    <property type="term" value="P:proteolysis"/>
    <property type="evidence" value="ECO:0007669"/>
    <property type="project" value="InterPro"/>
</dbReference>
<dbReference type="InterPro" id="IPR003368">
    <property type="entry name" value="POMP_repeat"/>
</dbReference>
<dbReference type="SMART" id="SM00710">
    <property type="entry name" value="PbH1"/>
    <property type="match status" value="7"/>
</dbReference>
<dbReference type="Gene3D" id="3.90.70.10">
    <property type="entry name" value="Cysteine proteinases"/>
    <property type="match status" value="1"/>
</dbReference>
<proteinExistence type="inferred from homology"/>
<dbReference type="InterPro" id="IPR000668">
    <property type="entry name" value="Peptidase_C1A_C"/>
</dbReference>
<dbReference type="CDD" id="cd02619">
    <property type="entry name" value="Peptidase_C1"/>
    <property type="match status" value="1"/>
</dbReference>
<dbReference type="GO" id="GO:0008234">
    <property type="term" value="F:cysteine-type peptidase activity"/>
    <property type="evidence" value="ECO:0007669"/>
    <property type="project" value="InterPro"/>
</dbReference>
<feature type="domain" description="Peptidase C1A papain C-terminal" evidence="9">
    <location>
        <begin position="424"/>
        <end position="647"/>
    </location>
</feature>
<dbReference type="InterPro" id="IPR040528">
    <property type="entry name" value="Lectin-like"/>
</dbReference>
<dbReference type="InterPro" id="IPR038765">
    <property type="entry name" value="Papain-like_cys_pep_sf"/>
</dbReference>
<evidence type="ECO:0000256" key="6">
    <source>
        <dbReference type="ARBA" id="ARBA00022729"/>
    </source>
</evidence>
<evidence type="ECO:0000256" key="5">
    <source>
        <dbReference type="ARBA" id="ARBA00022525"/>
    </source>
</evidence>
<keyword evidence="8" id="KW-0998">Cell outer membrane</keyword>
<keyword evidence="5" id="KW-0964">Secreted</keyword>
<accession>A0A1G5X3Z4</accession>
<evidence type="ECO:0000256" key="2">
    <source>
        <dbReference type="ARBA" id="ARBA00004442"/>
    </source>
</evidence>
<evidence type="ECO:0000313" key="10">
    <source>
        <dbReference type="EMBL" id="SDA64930.1"/>
    </source>
</evidence>
<dbReference type="EMBL" id="FMXB01000017">
    <property type="protein sequence ID" value="SDA64930.1"/>
    <property type="molecule type" value="Genomic_DNA"/>
</dbReference>
<evidence type="ECO:0000259" key="9">
    <source>
        <dbReference type="SMART" id="SM00645"/>
    </source>
</evidence>
<protein>
    <submittedName>
        <fullName evidence="10">Polymorphic outer membrane protein repeat-containing protein</fullName>
    </submittedName>
</protein>
<dbReference type="InterPro" id="IPR013783">
    <property type="entry name" value="Ig-like_fold"/>
</dbReference>
<name>A0A1G5X3Z4_9EURY</name>
<keyword evidence="6" id="KW-0732">Signal</keyword>